<dbReference type="EMBL" id="UYYB01103081">
    <property type="protein sequence ID" value="VDM78829.1"/>
    <property type="molecule type" value="Genomic_DNA"/>
</dbReference>
<name>A0A3P7JFV5_STRVU</name>
<accession>A0A3P7JFV5</accession>
<organism evidence="2 3">
    <name type="scientific">Strongylus vulgaris</name>
    <name type="common">Blood worm</name>
    <dbReference type="NCBI Taxonomy" id="40348"/>
    <lineage>
        <taxon>Eukaryota</taxon>
        <taxon>Metazoa</taxon>
        <taxon>Ecdysozoa</taxon>
        <taxon>Nematoda</taxon>
        <taxon>Chromadorea</taxon>
        <taxon>Rhabditida</taxon>
        <taxon>Rhabditina</taxon>
        <taxon>Rhabditomorpha</taxon>
        <taxon>Strongyloidea</taxon>
        <taxon>Strongylidae</taxon>
        <taxon>Strongylus</taxon>
    </lineage>
</organism>
<feature type="region of interest" description="Disordered" evidence="1">
    <location>
        <begin position="124"/>
        <end position="148"/>
    </location>
</feature>
<dbReference type="AlphaFoldDB" id="A0A3P7JFV5"/>
<evidence type="ECO:0000256" key="1">
    <source>
        <dbReference type="SAM" id="MobiDB-lite"/>
    </source>
</evidence>
<reference evidence="2 3" key="1">
    <citation type="submission" date="2018-11" db="EMBL/GenBank/DDBJ databases">
        <authorList>
            <consortium name="Pathogen Informatics"/>
        </authorList>
    </citation>
    <scope>NUCLEOTIDE SEQUENCE [LARGE SCALE GENOMIC DNA]</scope>
</reference>
<feature type="non-terminal residue" evidence="2">
    <location>
        <position position="205"/>
    </location>
</feature>
<feature type="region of interest" description="Disordered" evidence="1">
    <location>
        <begin position="40"/>
        <end position="66"/>
    </location>
</feature>
<feature type="compositionally biased region" description="Basic and acidic residues" evidence="1">
    <location>
        <begin position="166"/>
        <end position="176"/>
    </location>
</feature>
<protein>
    <submittedName>
        <fullName evidence="2">Uncharacterized protein</fullName>
    </submittedName>
</protein>
<proteinExistence type="predicted"/>
<feature type="region of interest" description="Disordered" evidence="1">
    <location>
        <begin position="166"/>
        <end position="192"/>
    </location>
</feature>
<gene>
    <name evidence="2" type="ORF">SVUK_LOCUS13827</name>
</gene>
<sequence length="205" mass="22913">MGDTSPDDDSSNESTSNDPLDFASLLTAFINNGSQLLNGNRTKGEAKLNRKRCAGSHEGTSAKRRNGYHENTHLEVINDEMSVYDPQLFFENGEDVACASGLVDSKAKNKVMCVEAILRREPGDSIIRDEDRDDSEPRTPVPEGLQDMKMDNDEVTAMIREAILRREPGDSIIRDEDRDDSEPRTPVPEGLQVDDRTCHLCWEES</sequence>
<keyword evidence="3" id="KW-1185">Reference proteome</keyword>
<evidence type="ECO:0000313" key="3">
    <source>
        <dbReference type="Proteomes" id="UP000270094"/>
    </source>
</evidence>
<dbReference type="Proteomes" id="UP000270094">
    <property type="component" value="Unassembled WGS sequence"/>
</dbReference>
<evidence type="ECO:0000313" key="2">
    <source>
        <dbReference type="EMBL" id="VDM78829.1"/>
    </source>
</evidence>